<feature type="compositionally biased region" description="Basic and acidic residues" evidence="1">
    <location>
        <begin position="19"/>
        <end position="30"/>
    </location>
</feature>
<proteinExistence type="predicted"/>
<accession>A0A8M1KPY0</accession>
<dbReference type="AlphaFoldDB" id="A0A8M1KPY0"/>
<evidence type="ECO:0000256" key="1">
    <source>
        <dbReference type="SAM" id="MobiDB-lite"/>
    </source>
</evidence>
<gene>
    <name evidence="3" type="primary">si:dkeyp-97b10.3</name>
</gene>
<keyword evidence="2" id="KW-1185">Reference proteome</keyword>
<reference evidence="3" key="1">
    <citation type="submission" date="2025-08" db="UniProtKB">
        <authorList>
            <consortium name="RefSeq"/>
        </authorList>
    </citation>
    <scope>IDENTIFICATION</scope>
</reference>
<evidence type="ECO:0000313" key="3">
    <source>
        <dbReference type="RefSeq" id="XP_042564665.1"/>
    </source>
</evidence>
<dbReference type="GeneID" id="122133170"/>
<dbReference type="Proteomes" id="UP000515152">
    <property type="component" value="Chromosome 9"/>
</dbReference>
<feature type="compositionally biased region" description="Low complexity" evidence="1">
    <location>
        <begin position="36"/>
        <end position="47"/>
    </location>
</feature>
<evidence type="ECO:0000313" key="2">
    <source>
        <dbReference type="Proteomes" id="UP000515152"/>
    </source>
</evidence>
<feature type="compositionally biased region" description="Polar residues" evidence="1">
    <location>
        <begin position="78"/>
        <end position="87"/>
    </location>
</feature>
<organism evidence="2 3">
    <name type="scientific">Clupea harengus</name>
    <name type="common">Atlantic herring</name>
    <dbReference type="NCBI Taxonomy" id="7950"/>
    <lineage>
        <taxon>Eukaryota</taxon>
        <taxon>Metazoa</taxon>
        <taxon>Chordata</taxon>
        <taxon>Craniata</taxon>
        <taxon>Vertebrata</taxon>
        <taxon>Euteleostomi</taxon>
        <taxon>Actinopterygii</taxon>
        <taxon>Neopterygii</taxon>
        <taxon>Teleostei</taxon>
        <taxon>Clupei</taxon>
        <taxon>Clupeiformes</taxon>
        <taxon>Clupeoidei</taxon>
        <taxon>Clupeidae</taxon>
        <taxon>Clupea</taxon>
    </lineage>
</organism>
<sequence>MVAEMISFGDNTNLEEGDEKVLPPDQKDSPPESENSASEVSTEGSSSEQEEEEEEEEDRGANDTHHGKHRGSLGPNDETGTVPNVQVSMARYFCV</sequence>
<protein>
    <submittedName>
        <fullName evidence="3">Uncharacterized protein si:dkeyp-97b10.3</fullName>
    </submittedName>
</protein>
<feature type="compositionally biased region" description="Acidic residues" evidence="1">
    <location>
        <begin position="48"/>
        <end position="58"/>
    </location>
</feature>
<feature type="region of interest" description="Disordered" evidence="1">
    <location>
        <begin position="1"/>
        <end position="87"/>
    </location>
</feature>
<dbReference type="RefSeq" id="XP_042564665.1">
    <property type="nucleotide sequence ID" value="XM_042708731.1"/>
</dbReference>
<name>A0A8M1KPY0_CLUHA</name>
<dbReference type="KEGG" id="char:122133170"/>